<dbReference type="RefSeq" id="XP_020080748.1">
    <property type="nucleotide sequence ID" value="XM_020225159.1"/>
</dbReference>
<feature type="region of interest" description="Disordered" evidence="1">
    <location>
        <begin position="131"/>
        <end position="198"/>
    </location>
</feature>
<organism evidence="3 4">
    <name type="scientific">Ananas comosus</name>
    <name type="common">Pineapple</name>
    <name type="synonym">Ananas ananas</name>
    <dbReference type="NCBI Taxonomy" id="4615"/>
    <lineage>
        <taxon>Eukaryota</taxon>
        <taxon>Viridiplantae</taxon>
        <taxon>Streptophyta</taxon>
        <taxon>Embryophyta</taxon>
        <taxon>Tracheophyta</taxon>
        <taxon>Spermatophyta</taxon>
        <taxon>Magnoliopsida</taxon>
        <taxon>Liliopsida</taxon>
        <taxon>Poales</taxon>
        <taxon>Bromeliaceae</taxon>
        <taxon>Bromelioideae</taxon>
        <taxon>Ananas</taxon>
    </lineage>
</organism>
<evidence type="ECO:0000313" key="4">
    <source>
        <dbReference type="RefSeq" id="XP_020080748.1"/>
    </source>
</evidence>
<evidence type="ECO:0000259" key="2">
    <source>
        <dbReference type="Pfam" id="PF00899"/>
    </source>
</evidence>
<name>A0A6P5EGP6_ANACO</name>
<feature type="compositionally biased region" description="Basic and acidic residues" evidence="1">
    <location>
        <begin position="131"/>
        <end position="144"/>
    </location>
</feature>
<reference evidence="4" key="2">
    <citation type="submission" date="2025-08" db="UniProtKB">
        <authorList>
            <consortium name="RefSeq"/>
        </authorList>
    </citation>
    <scope>IDENTIFICATION</scope>
    <source>
        <tissue evidence="4">Leaf</tissue>
    </source>
</reference>
<protein>
    <submittedName>
        <fullName evidence="4">Ubiquitin-like modifier-activating enzyme 5</fullName>
    </submittedName>
</protein>
<dbReference type="OrthoDB" id="206053at2759"/>
<dbReference type="Gene3D" id="3.40.50.720">
    <property type="entry name" value="NAD(P)-binding Rossmann-like Domain"/>
    <property type="match status" value="1"/>
</dbReference>
<dbReference type="InterPro" id="IPR000594">
    <property type="entry name" value="ThiF_NAD_FAD-bd"/>
</dbReference>
<keyword evidence="3" id="KW-1185">Reference proteome</keyword>
<evidence type="ECO:0000256" key="1">
    <source>
        <dbReference type="SAM" id="MobiDB-lite"/>
    </source>
</evidence>
<dbReference type="GeneID" id="109704420"/>
<reference evidence="3" key="1">
    <citation type="journal article" date="2015" name="Nat. Genet.">
        <title>The pineapple genome and the evolution of CAM photosynthesis.</title>
        <authorList>
            <person name="Ming R."/>
            <person name="VanBuren R."/>
            <person name="Wai C.M."/>
            <person name="Tang H."/>
            <person name="Schatz M.C."/>
            <person name="Bowers J.E."/>
            <person name="Lyons E."/>
            <person name="Wang M.L."/>
            <person name="Chen J."/>
            <person name="Biggers E."/>
            <person name="Zhang J."/>
            <person name="Huang L."/>
            <person name="Zhang L."/>
            <person name="Miao W."/>
            <person name="Zhang J."/>
            <person name="Ye Z."/>
            <person name="Miao C."/>
            <person name="Lin Z."/>
            <person name="Wang H."/>
            <person name="Zhou H."/>
            <person name="Yim W.C."/>
            <person name="Priest H.D."/>
            <person name="Zheng C."/>
            <person name="Woodhouse M."/>
            <person name="Edger P.P."/>
            <person name="Guyot R."/>
            <person name="Guo H.B."/>
            <person name="Guo H."/>
            <person name="Zheng G."/>
            <person name="Singh R."/>
            <person name="Sharma A."/>
            <person name="Min X."/>
            <person name="Zheng Y."/>
            <person name="Lee H."/>
            <person name="Gurtowski J."/>
            <person name="Sedlazeck F.J."/>
            <person name="Harkess A."/>
            <person name="McKain M.R."/>
            <person name="Liao Z."/>
            <person name="Fang J."/>
            <person name="Liu J."/>
            <person name="Zhang X."/>
            <person name="Zhang Q."/>
            <person name="Hu W."/>
            <person name="Qin Y."/>
            <person name="Wang K."/>
            <person name="Chen L.Y."/>
            <person name="Shirley N."/>
            <person name="Lin Y.R."/>
            <person name="Liu L.Y."/>
            <person name="Hernandez A.G."/>
            <person name="Wright C.L."/>
            <person name="Bulone V."/>
            <person name="Tuskan G.A."/>
            <person name="Heath K."/>
            <person name="Zee F."/>
            <person name="Moore P.H."/>
            <person name="Sunkar R."/>
            <person name="Leebens-Mack J.H."/>
            <person name="Mockler T."/>
            <person name="Bennetzen J.L."/>
            <person name="Freeling M."/>
            <person name="Sankoff D."/>
            <person name="Paterson A.H."/>
            <person name="Zhu X."/>
            <person name="Yang X."/>
            <person name="Smith J.A."/>
            <person name="Cushman J.C."/>
            <person name="Paull R.E."/>
            <person name="Yu Q."/>
        </authorList>
    </citation>
    <scope>NUCLEOTIDE SEQUENCE [LARGE SCALE GENOMIC DNA]</scope>
    <source>
        <strain evidence="3">cv. F153</strain>
    </source>
</reference>
<accession>A0A6P5EGP6</accession>
<dbReference type="AlphaFoldDB" id="A0A6P5EGP6"/>
<proteinExistence type="predicted"/>
<feature type="domain" description="THIF-type NAD/FAD binding fold" evidence="2">
    <location>
        <begin position="2"/>
        <end position="116"/>
    </location>
</feature>
<dbReference type="SUPFAM" id="SSF69572">
    <property type="entry name" value="Activating enzymes of the ubiquitin-like proteins"/>
    <property type="match status" value="1"/>
</dbReference>
<dbReference type="Proteomes" id="UP000515123">
    <property type="component" value="Unplaced"/>
</dbReference>
<dbReference type="Pfam" id="PF00899">
    <property type="entry name" value="ThiF"/>
    <property type="match status" value="1"/>
</dbReference>
<gene>
    <name evidence="4" type="primary">LOC109704420</name>
</gene>
<evidence type="ECO:0000313" key="3">
    <source>
        <dbReference type="Proteomes" id="UP000515123"/>
    </source>
</evidence>
<dbReference type="InterPro" id="IPR035985">
    <property type="entry name" value="Ubiquitin-activating_enz"/>
</dbReference>
<dbReference type="GO" id="GO:0008641">
    <property type="term" value="F:ubiquitin-like modifier activating enzyme activity"/>
    <property type="evidence" value="ECO:0007669"/>
    <property type="project" value="InterPro"/>
</dbReference>
<sequence>MVVNQACNELGQTWMESGVSEDAVSGHIQLLVPGETACFACAPPLVVASGVDERTLKREGVCAASLPTTMGVVAGLLVQNTLKYLLKFGQVSPYLGYNSLKDYFPTMQMRPNPQCSNSACVERQEEYIQSKPARDAAAKAKMESEASAESEGPVHLDNEWNISVVDDDEVDVPSSSNTSDRLPDGLVHELPSADKYTQPLVAEEASPIADDLEDLQRQLDALNAS</sequence>